<feature type="chain" id="PRO_5020666611" evidence="3">
    <location>
        <begin position="26"/>
        <end position="164"/>
    </location>
</feature>
<name>A0A4R0Z0U1_9GAMM</name>
<feature type="domain" description="Glycine zipper 2TM" evidence="4">
    <location>
        <begin position="75"/>
        <end position="116"/>
    </location>
</feature>
<feature type="signal peptide" evidence="3">
    <location>
        <begin position="1"/>
        <end position="25"/>
    </location>
</feature>
<evidence type="ECO:0000256" key="2">
    <source>
        <dbReference type="ARBA" id="ARBA00023136"/>
    </source>
</evidence>
<dbReference type="Pfam" id="PF05433">
    <property type="entry name" value="Rick_17kDa_Anti"/>
    <property type="match status" value="1"/>
</dbReference>
<evidence type="ECO:0000256" key="1">
    <source>
        <dbReference type="ARBA" id="ARBA00004370"/>
    </source>
</evidence>
<gene>
    <name evidence="5" type="ORF">EZM97_08120</name>
</gene>
<evidence type="ECO:0000256" key="3">
    <source>
        <dbReference type="SAM" id="SignalP"/>
    </source>
</evidence>
<evidence type="ECO:0000313" key="5">
    <source>
        <dbReference type="EMBL" id="TCI13244.1"/>
    </source>
</evidence>
<dbReference type="Proteomes" id="UP000291822">
    <property type="component" value="Unassembled WGS sequence"/>
</dbReference>
<evidence type="ECO:0000313" key="6">
    <source>
        <dbReference type="Proteomes" id="UP000291822"/>
    </source>
</evidence>
<dbReference type="PANTHER" id="PTHR35603:SF2">
    <property type="entry name" value="OUTER MEMBRANE LIPOPROTEIN"/>
    <property type="match status" value="1"/>
</dbReference>
<reference evidence="5 6" key="1">
    <citation type="submission" date="2019-02" db="EMBL/GenBank/DDBJ databases">
        <title>Dyella amyloliquefaciens sp. nov., isolated from forest soil.</title>
        <authorList>
            <person name="Gao Z.-H."/>
            <person name="Qiu L.-H."/>
        </authorList>
    </citation>
    <scope>NUCLEOTIDE SEQUENCE [LARGE SCALE GENOMIC DNA]</scope>
    <source>
        <strain evidence="5 6">KACC 12747</strain>
    </source>
</reference>
<comment type="caution">
    <text evidence="5">The sequence shown here is derived from an EMBL/GenBank/DDBJ whole genome shotgun (WGS) entry which is preliminary data.</text>
</comment>
<keyword evidence="2" id="KW-0472">Membrane</keyword>
<proteinExistence type="predicted"/>
<dbReference type="GO" id="GO:0019867">
    <property type="term" value="C:outer membrane"/>
    <property type="evidence" value="ECO:0007669"/>
    <property type="project" value="InterPro"/>
</dbReference>
<dbReference type="RefSeq" id="WP_131149976.1">
    <property type="nucleotide sequence ID" value="NZ_SJTG01000001.1"/>
</dbReference>
<dbReference type="InterPro" id="IPR051407">
    <property type="entry name" value="Bact_OM_lipoprot/Surf_antigen"/>
</dbReference>
<evidence type="ECO:0000259" key="4">
    <source>
        <dbReference type="Pfam" id="PF05433"/>
    </source>
</evidence>
<sequence>MSTQRYLALTFGTIFALLASGASLAATPAKAPVNSGSLNGDVLVRNDGIFLRCNQCGTVEAIERNVTAGRNHGTAGAIIGAVAGGVLGNQVGKGDGRKLATVAGAVGGGFAGNAIGKGGGGETFTLRLRMGDGSYSNITVADASTIRAGDLVQVDPNGNVVRIQ</sequence>
<comment type="subcellular location">
    <subcellularLocation>
        <location evidence="1">Membrane</location>
    </subcellularLocation>
</comment>
<dbReference type="PANTHER" id="PTHR35603">
    <property type="match status" value="1"/>
</dbReference>
<dbReference type="EMBL" id="SJTG01000001">
    <property type="protein sequence ID" value="TCI13244.1"/>
    <property type="molecule type" value="Genomic_DNA"/>
</dbReference>
<protein>
    <submittedName>
        <fullName evidence="5">Glycine zipper 2TM domain-containing protein</fullName>
    </submittedName>
</protein>
<keyword evidence="6" id="KW-1185">Reference proteome</keyword>
<accession>A0A4R0Z0U1</accession>
<keyword evidence="3" id="KW-0732">Signal</keyword>
<dbReference type="AlphaFoldDB" id="A0A4R0Z0U1"/>
<dbReference type="InterPro" id="IPR008816">
    <property type="entry name" value="Gly_zipper_2TM_dom"/>
</dbReference>
<organism evidence="5 6">
    <name type="scientific">Dyella soli</name>
    <dbReference type="NCBI Taxonomy" id="522319"/>
    <lineage>
        <taxon>Bacteria</taxon>
        <taxon>Pseudomonadati</taxon>
        <taxon>Pseudomonadota</taxon>
        <taxon>Gammaproteobacteria</taxon>
        <taxon>Lysobacterales</taxon>
        <taxon>Rhodanobacteraceae</taxon>
        <taxon>Dyella</taxon>
    </lineage>
</organism>